<reference evidence="2 3" key="1">
    <citation type="submission" date="2016-03" db="EMBL/GenBank/DDBJ databases">
        <title>Genome Sequence and Comparative Pathogenic Determinants of Uropathogenic Escherichia coli O25b:H4, a Clinical Isolate from Saudi Arabia.</title>
        <authorList>
            <person name="Alyamani E.A.J."/>
            <person name="Khiyami M.A."/>
            <person name="Booq R.Y."/>
            <person name="Bahwerth F.S."/>
            <person name="Vaisvil B."/>
            <person name="Schmitt D.P."/>
            <person name="Kapatral V."/>
        </authorList>
    </citation>
    <scope>NUCLEOTIDE SEQUENCE [LARGE SCALE GENOMIC DNA]</scope>
    <source>
        <strain evidence="2 3">O25b:H4</strain>
    </source>
</reference>
<evidence type="ECO:0000313" key="3">
    <source>
        <dbReference type="Proteomes" id="UP000183316"/>
    </source>
</evidence>
<evidence type="ECO:0000256" key="1">
    <source>
        <dbReference type="SAM" id="Phobius"/>
    </source>
</evidence>
<dbReference type="PATRIC" id="fig|941280.3.peg.2025"/>
<dbReference type="Proteomes" id="UP000183316">
    <property type="component" value="Chromosome"/>
</dbReference>
<keyword evidence="1" id="KW-1133">Transmembrane helix</keyword>
<dbReference type="EMBL" id="CP015085">
    <property type="protein sequence ID" value="ANK03306.1"/>
    <property type="molecule type" value="Genomic_DNA"/>
</dbReference>
<protein>
    <recommendedName>
        <fullName evidence="4">PapI protein</fullName>
    </recommendedName>
</protein>
<keyword evidence="1" id="KW-0472">Membrane</keyword>
<accession>A0A192CC86</accession>
<keyword evidence="1" id="KW-0812">Transmembrane</keyword>
<proteinExistence type="predicted"/>
<evidence type="ECO:0000313" key="2">
    <source>
        <dbReference type="EMBL" id="ANK03306.1"/>
    </source>
</evidence>
<dbReference type="AlphaFoldDB" id="A0A192CC86"/>
<sequence length="57" mass="6868">MLSVINGKVFLFSVFALFVQFSEFAFCWLYLMCITFCVLFFCEKKVRKNAFRRSFML</sequence>
<evidence type="ECO:0008006" key="4">
    <source>
        <dbReference type="Google" id="ProtNLM"/>
    </source>
</evidence>
<feature type="transmembrane region" description="Helical" evidence="1">
    <location>
        <begin position="12"/>
        <end position="42"/>
    </location>
</feature>
<organism evidence="2 3">
    <name type="scientific">Escherichia coli O25b:H4</name>
    <dbReference type="NCBI Taxonomy" id="941280"/>
    <lineage>
        <taxon>Bacteria</taxon>
        <taxon>Pseudomonadati</taxon>
        <taxon>Pseudomonadota</taxon>
        <taxon>Gammaproteobacteria</taxon>
        <taxon>Enterobacterales</taxon>
        <taxon>Enterobacteriaceae</taxon>
        <taxon>Escherichia</taxon>
    </lineage>
</organism>
<gene>
    <name evidence="2" type="ORF">WLH_02045</name>
</gene>
<name>A0A192CC86_ECO25</name>